<proteinExistence type="predicted"/>
<sequence>MGARLYPINQQHLGLLHPRAARSVFWECDAATATSVHASGDPLFEKSAWLATTTHEYGCCGYSIAAPSPLAPAALESVFGTVLYCGRDKAPGAEQLPSGPVSEDAEIITSLFIDAVRSGEGMEAVLIDAAIMELMAKDVSAVEAFGLREDYIEDPDQPMDTQLAELVAKAGDIGLINFSVLESAGFQVIREHPVIPRLRLEIPPPVDLLAKLGISENLEKVGAC</sequence>
<organism evidence="1 2">
    <name type="scientific">Corynebacterium occultum</name>
    <dbReference type="NCBI Taxonomy" id="2675219"/>
    <lineage>
        <taxon>Bacteria</taxon>
        <taxon>Bacillati</taxon>
        <taxon>Actinomycetota</taxon>
        <taxon>Actinomycetes</taxon>
        <taxon>Mycobacteriales</taxon>
        <taxon>Corynebacteriaceae</taxon>
        <taxon>Corynebacterium</taxon>
    </lineage>
</organism>
<dbReference type="EMBL" id="CP046455">
    <property type="protein sequence ID" value="QGU08705.1"/>
    <property type="molecule type" value="Genomic_DNA"/>
</dbReference>
<evidence type="ECO:0000313" key="1">
    <source>
        <dbReference type="EMBL" id="QGU08705.1"/>
    </source>
</evidence>
<dbReference type="AlphaFoldDB" id="A0A6B8WBL6"/>
<dbReference type="RefSeq" id="WP_156232416.1">
    <property type="nucleotide sequence ID" value="NZ_CP046455.1"/>
</dbReference>
<gene>
    <name evidence="1" type="ORF">COCCU_14075</name>
</gene>
<reference evidence="1 2" key="1">
    <citation type="submission" date="2019-11" db="EMBL/GenBank/DDBJ databases">
        <title>Complete genome sequence of Corynebacterium kalinowskii 1959, a novel Corynebacterium species isolated from soil of a small paddock in Vilsendorf, Germany.</title>
        <authorList>
            <person name="Schaffert L."/>
            <person name="Ruwe M."/>
            <person name="Milse J."/>
            <person name="Hanuschka K."/>
            <person name="Ortseifen V."/>
            <person name="Droste J."/>
            <person name="Brandt D."/>
            <person name="Schlueter L."/>
            <person name="Kutter Y."/>
            <person name="Vinke S."/>
            <person name="Viehoefer P."/>
            <person name="Jacob L."/>
            <person name="Luebke N.-C."/>
            <person name="Schulte-Berndt E."/>
            <person name="Hain C."/>
            <person name="Linder M."/>
            <person name="Schmidt P."/>
            <person name="Wollenschlaeger L."/>
            <person name="Luttermann T."/>
            <person name="Thieme E."/>
            <person name="Hassa J."/>
            <person name="Haak M."/>
            <person name="Wittchen M."/>
            <person name="Mentz A."/>
            <person name="Persicke M."/>
            <person name="Busche T."/>
            <person name="Ruckert C."/>
        </authorList>
    </citation>
    <scope>NUCLEOTIDE SEQUENCE [LARGE SCALE GENOMIC DNA]</scope>
    <source>
        <strain evidence="1 2">2039</strain>
    </source>
</reference>
<protein>
    <submittedName>
        <fullName evidence="1">Uncharacterized protein</fullName>
    </submittedName>
</protein>
<name>A0A6B8WBL6_9CORY</name>
<evidence type="ECO:0000313" key="2">
    <source>
        <dbReference type="Proteomes" id="UP000424462"/>
    </source>
</evidence>
<accession>A0A6B8WBL6</accession>
<keyword evidence="2" id="KW-1185">Reference proteome</keyword>
<dbReference type="Proteomes" id="UP000424462">
    <property type="component" value="Chromosome"/>
</dbReference>
<dbReference type="KEGG" id="cok:COCCU_14075"/>